<evidence type="ECO:0000313" key="3">
    <source>
        <dbReference type="Proteomes" id="UP001280121"/>
    </source>
</evidence>
<dbReference type="PANTHER" id="PTHR47950">
    <property type="entry name" value="CYTOCHROME P450, FAMILY 76, SUBFAMILY C, POLYPEPTIDE 5-RELATED"/>
    <property type="match status" value="1"/>
</dbReference>
<dbReference type="Pfam" id="PF00067">
    <property type="entry name" value="p450"/>
    <property type="match status" value="1"/>
</dbReference>
<organism evidence="2 3">
    <name type="scientific">Dipteronia dyeriana</name>
    <dbReference type="NCBI Taxonomy" id="168575"/>
    <lineage>
        <taxon>Eukaryota</taxon>
        <taxon>Viridiplantae</taxon>
        <taxon>Streptophyta</taxon>
        <taxon>Embryophyta</taxon>
        <taxon>Tracheophyta</taxon>
        <taxon>Spermatophyta</taxon>
        <taxon>Magnoliopsida</taxon>
        <taxon>eudicotyledons</taxon>
        <taxon>Gunneridae</taxon>
        <taxon>Pentapetalae</taxon>
        <taxon>rosids</taxon>
        <taxon>malvids</taxon>
        <taxon>Sapindales</taxon>
        <taxon>Sapindaceae</taxon>
        <taxon>Hippocastanoideae</taxon>
        <taxon>Acereae</taxon>
        <taxon>Dipteronia</taxon>
    </lineage>
</organism>
<dbReference type="EMBL" id="JANJYI010000001">
    <property type="protein sequence ID" value="KAK2664720.1"/>
    <property type="molecule type" value="Genomic_DNA"/>
</dbReference>
<evidence type="ECO:0000256" key="1">
    <source>
        <dbReference type="ARBA" id="ARBA00010617"/>
    </source>
</evidence>
<reference evidence="2" key="1">
    <citation type="journal article" date="2023" name="Plant J.">
        <title>Genome sequences and population genomics provide insights into the demographic history, inbreeding, and mutation load of two 'living fossil' tree species of Dipteronia.</title>
        <authorList>
            <person name="Feng Y."/>
            <person name="Comes H.P."/>
            <person name="Chen J."/>
            <person name="Zhu S."/>
            <person name="Lu R."/>
            <person name="Zhang X."/>
            <person name="Li P."/>
            <person name="Qiu J."/>
            <person name="Olsen K.M."/>
            <person name="Qiu Y."/>
        </authorList>
    </citation>
    <scope>NUCLEOTIDE SEQUENCE</scope>
    <source>
        <strain evidence="2">KIB01</strain>
    </source>
</reference>
<protein>
    <recommendedName>
        <fullName evidence="4">Cytochrome P450</fullName>
    </recommendedName>
</protein>
<dbReference type="InterPro" id="IPR036396">
    <property type="entry name" value="Cyt_P450_sf"/>
</dbReference>
<accession>A0AAE0CV63</accession>
<dbReference type="SUPFAM" id="SSF48264">
    <property type="entry name" value="Cytochrome P450"/>
    <property type="match status" value="1"/>
</dbReference>
<dbReference type="AlphaFoldDB" id="A0AAE0CV63"/>
<proteinExistence type="inferred from homology"/>
<dbReference type="GO" id="GO:0016705">
    <property type="term" value="F:oxidoreductase activity, acting on paired donors, with incorporation or reduction of molecular oxygen"/>
    <property type="evidence" value="ECO:0007669"/>
    <property type="project" value="InterPro"/>
</dbReference>
<dbReference type="GO" id="GO:0020037">
    <property type="term" value="F:heme binding"/>
    <property type="evidence" value="ECO:0007669"/>
    <property type="project" value="InterPro"/>
</dbReference>
<dbReference type="InterPro" id="IPR001128">
    <property type="entry name" value="Cyt_P450"/>
</dbReference>
<keyword evidence="3" id="KW-1185">Reference proteome</keyword>
<name>A0AAE0CV63_9ROSI</name>
<dbReference type="PRINTS" id="PR00463">
    <property type="entry name" value="EP450I"/>
</dbReference>
<dbReference type="PANTHER" id="PTHR47950:SF48">
    <property type="entry name" value="CYTOCHROME P450 FAMILY PROTEIN, EXPRESSED"/>
    <property type="match status" value="1"/>
</dbReference>
<comment type="caution">
    <text evidence="2">The sequence shown here is derived from an EMBL/GenBank/DDBJ whole genome shotgun (WGS) entry which is preliminary data.</text>
</comment>
<dbReference type="GO" id="GO:0004497">
    <property type="term" value="F:monooxygenase activity"/>
    <property type="evidence" value="ECO:0007669"/>
    <property type="project" value="InterPro"/>
</dbReference>
<comment type="similarity">
    <text evidence="1">Belongs to the cytochrome P450 family.</text>
</comment>
<evidence type="ECO:0008006" key="4">
    <source>
        <dbReference type="Google" id="ProtNLM"/>
    </source>
</evidence>
<evidence type="ECO:0000313" key="2">
    <source>
        <dbReference type="EMBL" id="KAK2664720.1"/>
    </source>
</evidence>
<dbReference type="Proteomes" id="UP001280121">
    <property type="component" value="Unassembled WGS sequence"/>
</dbReference>
<dbReference type="GO" id="GO:0005506">
    <property type="term" value="F:iron ion binding"/>
    <property type="evidence" value="ECO:0007669"/>
    <property type="project" value="InterPro"/>
</dbReference>
<dbReference type="InterPro" id="IPR002401">
    <property type="entry name" value="Cyt_P450_E_grp-I"/>
</dbReference>
<gene>
    <name evidence="2" type="ORF">Ddye_003294</name>
</gene>
<dbReference type="Gene3D" id="1.10.630.10">
    <property type="entry name" value="Cytochrome P450"/>
    <property type="match status" value="1"/>
</dbReference>
<sequence length="533" mass="60729">MVGRTTVYESGRIQIRPKFDDRSFGLNRVSASNNVNDAEENSESSFWQWRRTQSYFWGVSSGLTPFLIIENLLELGDKPYKSLANLAKIHGPIMRIKLGQVTTIVISSATMAKEILQNHDLSFCNRTIHDALLDKNHDEFAMPWLPVLTAWRNLRKISKSHIFTTQKLDAYQSLRREKIQQLFAHVQEGCRDGKAIGIGQEIFITTLNLLSNTVFSIDLANPSSETAREFKKLVYCGRSWKRLESLTWIDLQGIRRRMEIHFGKMLDLFDGMIKQRLKQKQVHGSAVTKDMLDTLFNISEEIGRNQIKHLFRDLIGTWTDTTSSTLDWAMAELIHNPEALSKARLELEQTTGKGNQIEESDISRLPYLQTIVKETIRLHQRPVNMCRHGPLRLGRLNVSCRADTLSCHAVPDTTRKMGERQVPNGSWGRAGILYHAVLCRKLSCGPLRLGRLNVSCRADTLSCHAVPDTTRKMGERHVPNGSWGRAGVLYRTLIHSFDWKLESGVKPEKMDMDDKFDITLQRAQPLLAVPVAL</sequence>